<evidence type="ECO:0000313" key="3">
    <source>
        <dbReference type="Proteomes" id="UP000266906"/>
    </source>
</evidence>
<name>A0A3N4R4J4_9ACTN</name>
<dbReference type="InterPro" id="IPR000835">
    <property type="entry name" value="HTH_MarR-typ"/>
</dbReference>
<evidence type="ECO:0000313" key="2">
    <source>
        <dbReference type="EMBL" id="RPE28483.1"/>
    </source>
</evidence>
<dbReference type="SUPFAM" id="SSF46785">
    <property type="entry name" value="Winged helix' DNA-binding domain"/>
    <property type="match status" value="1"/>
</dbReference>
<comment type="caution">
    <text evidence="2">The sequence shown here is derived from an EMBL/GenBank/DDBJ whole genome shotgun (WGS) entry which is preliminary data.</text>
</comment>
<dbReference type="InterPro" id="IPR039422">
    <property type="entry name" value="MarR/SlyA-like"/>
</dbReference>
<dbReference type="EMBL" id="RKQG01000002">
    <property type="protein sequence ID" value="RPE28483.1"/>
    <property type="molecule type" value="Genomic_DNA"/>
</dbReference>
<dbReference type="PANTHER" id="PTHR33164">
    <property type="entry name" value="TRANSCRIPTIONAL REGULATOR, MARR FAMILY"/>
    <property type="match status" value="1"/>
</dbReference>
<dbReference type="SMART" id="SM00347">
    <property type="entry name" value="HTH_MARR"/>
    <property type="match status" value="1"/>
</dbReference>
<gene>
    <name evidence="2" type="ORF">EDD38_5618</name>
</gene>
<accession>A0A3N4R4J4</accession>
<dbReference type="PRINTS" id="PR00598">
    <property type="entry name" value="HTHMARR"/>
</dbReference>
<dbReference type="AlphaFoldDB" id="A0A3N4R4J4"/>
<dbReference type="GO" id="GO:0003700">
    <property type="term" value="F:DNA-binding transcription factor activity"/>
    <property type="evidence" value="ECO:0007669"/>
    <property type="project" value="InterPro"/>
</dbReference>
<keyword evidence="3" id="KW-1185">Reference proteome</keyword>
<dbReference type="Proteomes" id="UP000266906">
    <property type="component" value="Unassembled WGS sequence"/>
</dbReference>
<reference evidence="2 3" key="1">
    <citation type="submission" date="2018-11" db="EMBL/GenBank/DDBJ databases">
        <title>Sequencing the genomes of 1000 actinobacteria strains.</title>
        <authorList>
            <person name="Klenk H.-P."/>
        </authorList>
    </citation>
    <scope>NUCLEOTIDE SEQUENCE [LARGE SCALE GENOMIC DNA]</scope>
    <source>
        <strain evidence="2 3">DSM 44781</strain>
    </source>
</reference>
<dbReference type="Pfam" id="PF01047">
    <property type="entry name" value="MarR"/>
    <property type="match status" value="1"/>
</dbReference>
<dbReference type="Gene3D" id="1.10.10.10">
    <property type="entry name" value="Winged helix-like DNA-binding domain superfamily/Winged helix DNA-binding domain"/>
    <property type="match status" value="1"/>
</dbReference>
<dbReference type="RefSeq" id="WP_123820324.1">
    <property type="nucleotide sequence ID" value="NZ_RKQG01000002.1"/>
</dbReference>
<dbReference type="GO" id="GO:0006950">
    <property type="term" value="P:response to stress"/>
    <property type="evidence" value="ECO:0007669"/>
    <property type="project" value="TreeGrafter"/>
</dbReference>
<evidence type="ECO:0000259" key="1">
    <source>
        <dbReference type="PROSITE" id="PS50995"/>
    </source>
</evidence>
<dbReference type="InterPro" id="IPR036388">
    <property type="entry name" value="WH-like_DNA-bd_sf"/>
</dbReference>
<protein>
    <submittedName>
        <fullName evidence="2">MarR family transcriptional regulator</fullName>
    </submittedName>
</protein>
<dbReference type="InterPro" id="IPR036390">
    <property type="entry name" value="WH_DNA-bd_sf"/>
</dbReference>
<sequence length="170" mass="18588">MTDDHSPSRPGSPNQGGLEEDLVTAVLTASRVLVAISARSLGEVAESLTLPQFRMLVLLHSRGAMSLSRLAEHLAVNPSTAMRMLERLTAAGMVVRDTRPEDRREVRAALTEQGARTVVGATERRREEIRRIVQAMPARQRTGLVQALRAFADAGAEPEAPHRKPEPLGW</sequence>
<dbReference type="PROSITE" id="PS50995">
    <property type="entry name" value="HTH_MARR_2"/>
    <property type="match status" value="1"/>
</dbReference>
<organism evidence="2 3">
    <name type="scientific">Kitasatospora cineracea</name>
    <dbReference type="NCBI Taxonomy" id="88074"/>
    <lineage>
        <taxon>Bacteria</taxon>
        <taxon>Bacillati</taxon>
        <taxon>Actinomycetota</taxon>
        <taxon>Actinomycetes</taxon>
        <taxon>Kitasatosporales</taxon>
        <taxon>Streptomycetaceae</taxon>
        <taxon>Kitasatospora</taxon>
    </lineage>
</organism>
<feature type="domain" description="HTH marR-type" evidence="1">
    <location>
        <begin position="19"/>
        <end position="153"/>
    </location>
</feature>
<dbReference type="PANTHER" id="PTHR33164:SF94">
    <property type="entry name" value="TRANSCRIPTIONAL REGULATORY PROTEIN-RELATED"/>
    <property type="match status" value="1"/>
</dbReference>
<proteinExistence type="predicted"/>